<dbReference type="EMBL" id="JACAOD020000014">
    <property type="protein sequence ID" value="MBP5836142.1"/>
    <property type="molecule type" value="Genomic_DNA"/>
</dbReference>
<dbReference type="Proteomes" id="UP001195571">
    <property type="component" value="Unassembled WGS sequence"/>
</dbReference>
<evidence type="ECO:0000313" key="2">
    <source>
        <dbReference type="EMBL" id="MBP5836142.1"/>
    </source>
</evidence>
<keyword evidence="1" id="KW-1133">Transmembrane helix</keyword>
<proteinExistence type="predicted"/>
<feature type="transmembrane region" description="Helical" evidence="1">
    <location>
        <begin position="12"/>
        <end position="33"/>
    </location>
</feature>
<sequence length="222" mass="26765">MLYNLKNKKLLFWGLTIIAIISFILVLFMILFFCFANNNEKQNNNNESVHKINAIKPIDYNPKKIKLNLTKQENNKQIINDYIVFGMFPKDKTNYIINGIKNNVRTEGINEYFYDENATLIKQQIYNFDQTLGNKYEFSYFDYDNRRVREKLCYSPHGIKEKRYTYDYNSNGQIIKAKEYTFGDRSDFQYDYFYNDHQELIYQQQYFPDGVLGIKSFYLYQS</sequence>
<evidence type="ECO:0000256" key="1">
    <source>
        <dbReference type="SAM" id="Phobius"/>
    </source>
</evidence>
<dbReference type="EMBL" id="JACAOD020000018">
    <property type="protein sequence ID" value="MBP5836245.1"/>
    <property type="molecule type" value="Genomic_DNA"/>
</dbReference>
<keyword evidence="1" id="KW-0472">Membrane</keyword>
<reference evidence="3 4" key="1">
    <citation type="submission" date="2021-04" db="EMBL/GenBank/DDBJ databases">
        <title>Genomic features of Candidatus Phytoplasma meliae isolate ChTYXIII (1SrXIII-G).</title>
        <authorList>
            <person name="Fernandez F.D."/>
            <person name="Conci L.R."/>
        </authorList>
    </citation>
    <scope>NUCLEOTIDE SEQUENCE [LARGE SCALE GENOMIC DNA]</scope>
    <source>
        <strain evidence="3">ChTYXIII-Mo</strain>
    </source>
</reference>
<gene>
    <name evidence="2" type="ORF">CHTY_002775</name>
    <name evidence="3" type="ORF">CHTY_003320</name>
</gene>
<name>A0ABS5CZ46_9MOLU</name>
<accession>A0ABS5CZ46</accession>
<keyword evidence="1" id="KW-0812">Transmembrane</keyword>
<evidence type="ECO:0000313" key="3">
    <source>
        <dbReference type="EMBL" id="MBP5836245.1"/>
    </source>
</evidence>
<evidence type="ECO:0008006" key="5">
    <source>
        <dbReference type="Google" id="ProtNLM"/>
    </source>
</evidence>
<keyword evidence="4" id="KW-1185">Reference proteome</keyword>
<comment type="caution">
    <text evidence="3">The sequence shown here is derived from an EMBL/GenBank/DDBJ whole genome shotgun (WGS) entry which is preliminary data.</text>
</comment>
<evidence type="ECO:0000313" key="4">
    <source>
        <dbReference type="Proteomes" id="UP001195571"/>
    </source>
</evidence>
<protein>
    <recommendedName>
        <fullName evidence="5">DUF2963 domain-containing protein</fullName>
    </recommendedName>
</protein>
<dbReference type="RefSeq" id="WP_203552404.1">
    <property type="nucleotide sequence ID" value="NZ_JACAOD020000014.1"/>
</dbReference>
<organism evidence="3 4">
    <name type="scientific">Candidatus Phytoplasma meliae</name>
    <dbReference type="NCBI Taxonomy" id="1848402"/>
    <lineage>
        <taxon>Bacteria</taxon>
        <taxon>Bacillati</taxon>
        <taxon>Mycoplasmatota</taxon>
        <taxon>Mollicutes</taxon>
        <taxon>Acholeplasmatales</taxon>
        <taxon>Acholeplasmataceae</taxon>
        <taxon>Candidatus Phytoplasma</taxon>
        <taxon>16SrXIII (Mexican periwinkle virescence group)</taxon>
    </lineage>
</organism>